<dbReference type="Proteomes" id="UP000018545">
    <property type="component" value="Chromosome"/>
</dbReference>
<dbReference type="EMBL" id="CP006731">
    <property type="protein sequence ID" value="AHB70391.1"/>
    <property type="molecule type" value="Genomic_DNA"/>
</dbReference>
<dbReference type="HOGENOM" id="CLU_3232457_0_0_6"/>
<evidence type="ECO:0000313" key="2">
    <source>
        <dbReference type="Proteomes" id="UP000018545"/>
    </source>
</evidence>
<organism evidence="1 2">
    <name type="scientific">Cronobacter malonaticus</name>
    <dbReference type="NCBI Taxonomy" id="413503"/>
    <lineage>
        <taxon>Bacteria</taxon>
        <taxon>Pseudomonadati</taxon>
        <taxon>Pseudomonadota</taxon>
        <taxon>Gammaproteobacteria</taxon>
        <taxon>Enterobacterales</taxon>
        <taxon>Enterobacteriaceae</taxon>
        <taxon>Cronobacter</taxon>
    </lineage>
</organism>
<dbReference type="KEGG" id="csi:P262_02844"/>
<protein>
    <submittedName>
        <fullName evidence="1">Uncharacterized protein</fullName>
    </submittedName>
</protein>
<accession>V5TYM7</accession>
<proteinExistence type="predicted"/>
<sequence length="43" mass="5347">MTERKAKKYRQRELTVRLAWIVFVLRSTSRLFLHHAMRRFNVT</sequence>
<name>V5TYM7_9ENTR</name>
<dbReference type="PATRIC" id="fig|1401659.3.peg.2007"/>
<dbReference type="AlphaFoldDB" id="V5TYM7"/>
<gene>
    <name evidence="1" type="ORF">P262_02844</name>
</gene>
<reference evidence="1 2" key="1">
    <citation type="journal article" date="2014" name="Genome Announc.">
        <title>Complete Genome Sequence of Cronobacter sakazakii Strain CMCC 45402.</title>
        <authorList>
            <person name="Zhao Z."/>
            <person name="Wang L."/>
            <person name="Wang B."/>
            <person name="Liang H."/>
            <person name="Ye Q."/>
            <person name="Zeng M."/>
        </authorList>
    </citation>
    <scope>NUCLEOTIDE SEQUENCE [LARGE SCALE GENOMIC DNA]</scope>
    <source>
        <strain evidence="2">45402</strain>
    </source>
</reference>
<evidence type="ECO:0000313" key="1">
    <source>
        <dbReference type="EMBL" id="AHB70391.1"/>
    </source>
</evidence>